<dbReference type="Proteomes" id="UP001140453">
    <property type="component" value="Unassembled WGS sequence"/>
</dbReference>
<name>A0A9W8YM66_9PEZI</name>
<evidence type="ECO:0000256" key="1">
    <source>
        <dbReference type="SAM" id="MobiDB-lite"/>
    </source>
</evidence>
<feature type="region of interest" description="Disordered" evidence="1">
    <location>
        <begin position="1"/>
        <end position="57"/>
    </location>
</feature>
<evidence type="ECO:0000313" key="2">
    <source>
        <dbReference type="EMBL" id="KAJ4388100.1"/>
    </source>
</evidence>
<proteinExistence type="predicted"/>
<dbReference type="AlphaFoldDB" id="A0A9W8YM66"/>
<dbReference type="OrthoDB" id="4157259at2759"/>
<gene>
    <name evidence="2" type="ORF">N0V93_008705</name>
</gene>
<comment type="caution">
    <text evidence="2">The sequence shown here is derived from an EMBL/GenBank/DDBJ whole genome shotgun (WGS) entry which is preliminary data.</text>
</comment>
<protein>
    <submittedName>
        <fullName evidence="2">Uncharacterized protein</fullName>
    </submittedName>
</protein>
<reference evidence="2" key="1">
    <citation type="submission" date="2022-10" db="EMBL/GenBank/DDBJ databases">
        <title>Tapping the CABI collections for fungal endophytes: first genome assemblies for Collariella, Neodidymelliopsis, Ascochyta clinopodiicola, Didymella pomorum, Didymosphaeria variabile, Neocosmospora piperis and Neocucurbitaria cava.</title>
        <authorList>
            <person name="Hill R."/>
        </authorList>
    </citation>
    <scope>NUCLEOTIDE SEQUENCE</scope>
    <source>
        <strain evidence="2">IMI 355082</strain>
    </source>
</reference>
<sequence length="203" mass="22262">MSTPASIEIPSKVYETRQRSAKAQSPASSSSSTYSSSPQTPSSSASTSKAAQKRKVVHERRPSLLSMLFPPDFPALCSPTLLEHLGQCAYGPILTLADMRHVGSALSQSEAHTVNIGDPEGPPRLVSLPFKPLGNDHSSDRLADHWLLQISYVAAGQGFAWNPEMFLPSYVEVDFEPLQNRREPVVDIIVTEEECRKWLSEDA</sequence>
<dbReference type="EMBL" id="JAPEVB010000005">
    <property type="protein sequence ID" value="KAJ4388100.1"/>
    <property type="molecule type" value="Genomic_DNA"/>
</dbReference>
<organism evidence="2 3">
    <name type="scientific">Gnomoniopsis smithogilvyi</name>
    <dbReference type="NCBI Taxonomy" id="1191159"/>
    <lineage>
        <taxon>Eukaryota</taxon>
        <taxon>Fungi</taxon>
        <taxon>Dikarya</taxon>
        <taxon>Ascomycota</taxon>
        <taxon>Pezizomycotina</taxon>
        <taxon>Sordariomycetes</taxon>
        <taxon>Sordariomycetidae</taxon>
        <taxon>Diaporthales</taxon>
        <taxon>Gnomoniaceae</taxon>
        <taxon>Gnomoniopsis</taxon>
    </lineage>
</organism>
<evidence type="ECO:0000313" key="3">
    <source>
        <dbReference type="Proteomes" id="UP001140453"/>
    </source>
</evidence>
<feature type="compositionally biased region" description="Low complexity" evidence="1">
    <location>
        <begin position="21"/>
        <end position="50"/>
    </location>
</feature>
<keyword evidence="3" id="KW-1185">Reference proteome</keyword>
<accession>A0A9W8YM66</accession>